<evidence type="ECO:0000256" key="2">
    <source>
        <dbReference type="ARBA" id="ARBA00022490"/>
    </source>
</evidence>
<dbReference type="RefSeq" id="WP_044837049.1">
    <property type="nucleotide sequence ID" value="NZ_CP059733.1"/>
</dbReference>
<keyword evidence="4 9" id="KW-0479">Metal-binding</keyword>
<keyword evidence="2 9" id="KW-0963">Cytoplasm</keyword>
<feature type="binding site" evidence="9">
    <location>
        <position position="89"/>
    </location>
    <ligand>
        <name>substrate</name>
    </ligand>
</feature>
<proteinExistence type="inferred from homology"/>
<gene>
    <name evidence="9" type="primary">ackA</name>
    <name evidence="11" type="ORF">SG34_012655</name>
</gene>
<feature type="binding site" evidence="9">
    <location>
        <begin position="330"/>
        <end position="334"/>
    </location>
    <ligand>
        <name>ATP</name>
        <dbReference type="ChEBI" id="CHEBI:30616"/>
    </ligand>
</feature>
<name>A0AAF0CB89_9GAMM</name>
<evidence type="ECO:0000256" key="6">
    <source>
        <dbReference type="ARBA" id="ARBA00022777"/>
    </source>
</evidence>
<dbReference type="HAMAP" id="MF_00020">
    <property type="entry name" value="Acetate_kinase"/>
    <property type="match status" value="1"/>
</dbReference>
<dbReference type="InterPro" id="IPR023865">
    <property type="entry name" value="Aliphatic_acid_kinase_CS"/>
</dbReference>
<dbReference type="InterPro" id="IPR043129">
    <property type="entry name" value="ATPase_NBD"/>
</dbReference>
<comment type="cofactor">
    <cofactor evidence="9">
        <name>Mg(2+)</name>
        <dbReference type="ChEBI" id="CHEBI:18420"/>
    </cofactor>
    <cofactor evidence="9">
        <name>Mn(2+)</name>
        <dbReference type="ChEBI" id="CHEBI:29035"/>
    </cofactor>
    <text evidence="9">Mg(2+). Can also accept Mn(2+).</text>
</comment>
<feature type="binding site" evidence="9">
    <location>
        <position position="10"/>
    </location>
    <ligand>
        <name>Mg(2+)</name>
        <dbReference type="ChEBI" id="CHEBI:18420"/>
    </ligand>
</feature>
<reference evidence="11 12" key="1">
    <citation type="journal article" date="2015" name="Genome Announc.">
        <title>Draft Genome Sequences of Marine Isolates of Thalassomonas viridans and Thalassomonas actiniarum.</title>
        <authorList>
            <person name="Olonade I."/>
            <person name="van Zyl L.J."/>
            <person name="Trindade M."/>
        </authorList>
    </citation>
    <scope>NUCLEOTIDE SEQUENCE [LARGE SCALE GENOMIC DNA]</scope>
    <source>
        <strain evidence="11 12">XOM25</strain>
    </source>
</reference>
<comment type="catalytic activity">
    <reaction evidence="9">
        <text>acetate + ATP = acetyl phosphate + ADP</text>
        <dbReference type="Rhea" id="RHEA:11352"/>
        <dbReference type="ChEBI" id="CHEBI:22191"/>
        <dbReference type="ChEBI" id="CHEBI:30089"/>
        <dbReference type="ChEBI" id="CHEBI:30616"/>
        <dbReference type="ChEBI" id="CHEBI:456216"/>
        <dbReference type="EC" id="2.7.2.1"/>
    </reaction>
</comment>
<keyword evidence="6 9" id="KW-0418">Kinase</keyword>
<keyword evidence="12" id="KW-1185">Reference proteome</keyword>
<evidence type="ECO:0000313" key="11">
    <source>
        <dbReference type="EMBL" id="WDE07663.1"/>
    </source>
</evidence>
<feature type="site" description="Transition state stabilizer" evidence="9">
    <location>
        <position position="239"/>
    </location>
</feature>
<dbReference type="InterPro" id="IPR000890">
    <property type="entry name" value="Aliphatic_acid_kin_short-chain"/>
</dbReference>
<dbReference type="Proteomes" id="UP000032352">
    <property type="component" value="Chromosome"/>
</dbReference>
<dbReference type="NCBIfam" id="TIGR00016">
    <property type="entry name" value="ackA"/>
    <property type="match status" value="1"/>
</dbReference>
<dbReference type="EC" id="2.7.2.1" evidence="9"/>
<evidence type="ECO:0000256" key="5">
    <source>
        <dbReference type="ARBA" id="ARBA00022741"/>
    </source>
</evidence>
<protein>
    <recommendedName>
        <fullName evidence="9">Acetate kinase</fullName>
        <ecNumber evidence="9">2.7.2.1</ecNumber>
    </recommendedName>
    <alternativeName>
        <fullName evidence="9">Acetokinase</fullName>
    </alternativeName>
</protein>
<evidence type="ECO:0000256" key="10">
    <source>
        <dbReference type="RuleBase" id="RU003835"/>
    </source>
</evidence>
<evidence type="ECO:0000256" key="4">
    <source>
        <dbReference type="ARBA" id="ARBA00022723"/>
    </source>
</evidence>
<evidence type="ECO:0000256" key="1">
    <source>
        <dbReference type="ARBA" id="ARBA00008748"/>
    </source>
</evidence>
<comment type="function">
    <text evidence="9">Catalyzes the formation of acetyl phosphate from acetate and ATP. Can also catalyze the reverse reaction.</text>
</comment>
<dbReference type="PRINTS" id="PR00471">
    <property type="entry name" value="ACETATEKNASE"/>
</dbReference>
<comment type="subunit">
    <text evidence="9">Homodimer.</text>
</comment>
<sequence>MSQIHVLVINCGSSSVKFSIVDTASGQAVLTGLAERLLSAKASFKLNYRQQSEHFSLNAPYDHQAAVAELVQQLTRLELIDSISAVGHRVVHGGEKFSQPTLITAKVKATINELAHLAPLHNPANLTGIEAAEKALEHLPQVAVFDTAFHQSMPEKAYLYGLPYELYQEHAIRRYGFHGSSHAFVAGQAADFIGKPLSQCSFISAHLGNGCSITAVKGGQSIDSSMGFTPLEGVMMGSRSGDLDPGIIFHLIDHLGYSPDEVQQLLNKKSGLLGLSGLSNDCRELEQAAFEENNTRAKLALEIFCYRIAKYIAALSASLTSLDGLIFTGGIGENSSYVREQILNQLSLLNFHIDQDKNRDTRFGKSDDISTPSSRYALVIPTNEEGVIASQSYQVLQEAK</sequence>
<accession>A0AAF0CB89</accession>
<evidence type="ECO:0000256" key="7">
    <source>
        <dbReference type="ARBA" id="ARBA00022840"/>
    </source>
</evidence>
<keyword evidence="8 9" id="KW-0460">Magnesium</keyword>
<evidence type="ECO:0000256" key="8">
    <source>
        <dbReference type="ARBA" id="ARBA00022842"/>
    </source>
</evidence>
<dbReference type="PIRSF" id="PIRSF000722">
    <property type="entry name" value="Acetate_prop_kin"/>
    <property type="match status" value="1"/>
</dbReference>
<dbReference type="PANTHER" id="PTHR21060">
    <property type="entry name" value="ACETATE KINASE"/>
    <property type="match status" value="1"/>
</dbReference>
<dbReference type="GO" id="GO:0008776">
    <property type="term" value="F:acetate kinase activity"/>
    <property type="evidence" value="ECO:0007669"/>
    <property type="project" value="UniProtKB-UniRule"/>
</dbReference>
<dbReference type="SUPFAM" id="SSF53067">
    <property type="entry name" value="Actin-like ATPase domain"/>
    <property type="match status" value="2"/>
</dbReference>
<feature type="binding site" evidence="9">
    <location>
        <begin position="206"/>
        <end position="210"/>
    </location>
    <ligand>
        <name>ATP</name>
        <dbReference type="ChEBI" id="CHEBI:30616"/>
    </ligand>
</feature>
<feature type="active site" description="Proton donor/acceptor" evidence="9">
    <location>
        <position position="146"/>
    </location>
</feature>
<dbReference type="GO" id="GO:0000287">
    <property type="term" value="F:magnesium ion binding"/>
    <property type="evidence" value="ECO:0007669"/>
    <property type="project" value="UniProtKB-UniRule"/>
</dbReference>
<keyword evidence="7 9" id="KW-0067">ATP-binding</keyword>
<dbReference type="PANTHER" id="PTHR21060:SF21">
    <property type="entry name" value="ACETATE KINASE"/>
    <property type="match status" value="1"/>
</dbReference>
<feature type="binding site" evidence="9">
    <location>
        <position position="384"/>
    </location>
    <ligand>
        <name>Mg(2+)</name>
        <dbReference type="ChEBI" id="CHEBI:18420"/>
    </ligand>
</feature>
<dbReference type="EMBL" id="CP059733">
    <property type="protein sequence ID" value="WDE07663.1"/>
    <property type="molecule type" value="Genomic_DNA"/>
</dbReference>
<comment type="subcellular location">
    <subcellularLocation>
        <location evidence="9">Cytoplasm</location>
    </subcellularLocation>
</comment>
<keyword evidence="5 9" id="KW-0547">Nucleotide-binding</keyword>
<comment type="pathway">
    <text evidence="9">Metabolic intermediate biosynthesis; acetyl-CoA biosynthesis; acetyl-CoA from acetate: step 1/2.</text>
</comment>
<feature type="binding site" evidence="9">
    <location>
        <begin position="281"/>
        <end position="283"/>
    </location>
    <ligand>
        <name>ATP</name>
        <dbReference type="ChEBI" id="CHEBI:30616"/>
    </ligand>
</feature>
<feature type="site" description="Transition state stabilizer" evidence="9">
    <location>
        <position position="178"/>
    </location>
</feature>
<dbReference type="Gene3D" id="3.30.420.40">
    <property type="match status" value="2"/>
</dbReference>
<dbReference type="KEGG" id="tvd:SG34_012655"/>
<dbReference type="Pfam" id="PF00871">
    <property type="entry name" value="Acetate_kinase"/>
    <property type="match status" value="1"/>
</dbReference>
<reference evidence="11 12" key="2">
    <citation type="journal article" date="2022" name="Mar. Drugs">
        <title>Bioassay-Guided Fractionation Leads to the Detection of Cholic Acid Generated by the Rare Thalassomonas sp.</title>
        <authorList>
            <person name="Pheiffer F."/>
            <person name="Schneider Y.K."/>
            <person name="Hansen E.H."/>
            <person name="Andersen J.H."/>
            <person name="Isaksson J."/>
            <person name="Busche T."/>
            <person name="R C."/>
            <person name="Kalinowski J."/>
            <person name="Zyl L.V."/>
            <person name="Trindade M."/>
        </authorList>
    </citation>
    <scope>NUCLEOTIDE SEQUENCE [LARGE SCALE GENOMIC DNA]</scope>
    <source>
        <strain evidence="11 12">XOM25</strain>
    </source>
</reference>
<dbReference type="GO" id="GO:0005524">
    <property type="term" value="F:ATP binding"/>
    <property type="evidence" value="ECO:0007669"/>
    <property type="project" value="UniProtKB-KW"/>
</dbReference>
<dbReference type="GO" id="GO:0005829">
    <property type="term" value="C:cytosol"/>
    <property type="evidence" value="ECO:0007669"/>
    <property type="project" value="TreeGrafter"/>
</dbReference>
<dbReference type="GO" id="GO:0006085">
    <property type="term" value="P:acetyl-CoA biosynthetic process"/>
    <property type="evidence" value="ECO:0007669"/>
    <property type="project" value="UniProtKB-UniRule"/>
</dbReference>
<evidence type="ECO:0000256" key="9">
    <source>
        <dbReference type="HAMAP-Rule" id="MF_00020"/>
    </source>
</evidence>
<dbReference type="PROSITE" id="PS01076">
    <property type="entry name" value="ACETATE_KINASE_2"/>
    <property type="match status" value="1"/>
</dbReference>
<evidence type="ECO:0000256" key="3">
    <source>
        <dbReference type="ARBA" id="ARBA00022679"/>
    </source>
</evidence>
<dbReference type="AlphaFoldDB" id="A0AAF0CB89"/>
<evidence type="ECO:0000313" key="12">
    <source>
        <dbReference type="Proteomes" id="UP000032352"/>
    </source>
</evidence>
<dbReference type="PROSITE" id="PS01075">
    <property type="entry name" value="ACETATE_KINASE_1"/>
    <property type="match status" value="1"/>
</dbReference>
<keyword evidence="3 9" id="KW-0808">Transferase</keyword>
<organism evidence="11 12">
    <name type="scientific">Thalassomonas viridans</name>
    <dbReference type="NCBI Taxonomy" id="137584"/>
    <lineage>
        <taxon>Bacteria</taxon>
        <taxon>Pseudomonadati</taxon>
        <taxon>Pseudomonadota</taxon>
        <taxon>Gammaproteobacteria</taxon>
        <taxon>Alteromonadales</taxon>
        <taxon>Colwelliaceae</taxon>
        <taxon>Thalassomonas</taxon>
    </lineage>
</organism>
<dbReference type="InterPro" id="IPR004372">
    <property type="entry name" value="Ac/propionate_kinase"/>
</dbReference>
<feature type="binding site" evidence="9">
    <location>
        <position position="17"/>
    </location>
    <ligand>
        <name>ATP</name>
        <dbReference type="ChEBI" id="CHEBI:30616"/>
    </ligand>
</feature>
<dbReference type="GO" id="GO:0006083">
    <property type="term" value="P:acetate metabolic process"/>
    <property type="evidence" value="ECO:0007669"/>
    <property type="project" value="TreeGrafter"/>
</dbReference>
<comment type="similarity">
    <text evidence="1 9 10">Belongs to the acetokinase family.</text>
</comment>
<dbReference type="CDD" id="cd24010">
    <property type="entry name" value="ASKHA_NBD_AcK_PK"/>
    <property type="match status" value="1"/>
</dbReference>